<sequence>MAHEQIVPLSFSNRLEQNCIALMYKLTGETTQNRILHSSRLQKEFKYYLQVLFLFFVLFFSFLEPLNKSLRLLNKDLIRLISMFFLFCPSQNCIFTHNLLIIEEWQDL</sequence>
<evidence type="ECO:0000313" key="2">
    <source>
        <dbReference type="EMBL" id="JAE16675.1"/>
    </source>
</evidence>
<protein>
    <submittedName>
        <fullName evidence="2">Eukaryotic translation initiation factor 2b, epsilon subunit, putative</fullName>
    </submittedName>
</protein>
<reference evidence="2" key="2">
    <citation type="journal article" date="2015" name="Data Brief">
        <title>Shoot transcriptome of the giant reed, Arundo donax.</title>
        <authorList>
            <person name="Barrero R.A."/>
            <person name="Guerrero F.D."/>
            <person name="Moolhuijzen P."/>
            <person name="Goolsby J.A."/>
            <person name="Tidwell J."/>
            <person name="Bellgard S.E."/>
            <person name="Bellgard M.I."/>
        </authorList>
    </citation>
    <scope>NUCLEOTIDE SEQUENCE</scope>
    <source>
        <tissue evidence="2">Shoot tissue taken approximately 20 cm above the soil surface</tissue>
    </source>
</reference>
<reference evidence="2" key="1">
    <citation type="submission" date="2014-09" db="EMBL/GenBank/DDBJ databases">
        <authorList>
            <person name="Magalhaes I.L.F."/>
            <person name="Oliveira U."/>
            <person name="Santos F.R."/>
            <person name="Vidigal T.H.D.A."/>
            <person name="Brescovit A.D."/>
            <person name="Santos A.J."/>
        </authorList>
    </citation>
    <scope>NUCLEOTIDE SEQUENCE</scope>
    <source>
        <tissue evidence="2">Shoot tissue taken approximately 20 cm above the soil surface</tissue>
    </source>
</reference>
<keyword evidence="1" id="KW-0812">Transmembrane</keyword>
<dbReference type="AlphaFoldDB" id="A0A0A9FV04"/>
<dbReference type="GO" id="GO:0003743">
    <property type="term" value="F:translation initiation factor activity"/>
    <property type="evidence" value="ECO:0007669"/>
    <property type="project" value="UniProtKB-KW"/>
</dbReference>
<keyword evidence="1" id="KW-1133">Transmembrane helix</keyword>
<name>A0A0A9FV04_ARUDO</name>
<organism evidence="2">
    <name type="scientific">Arundo donax</name>
    <name type="common">Giant reed</name>
    <name type="synonym">Donax arundinaceus</name>
    <dbReference type="NCBI Taxonomy" id="35708"/>
    <lineage>
        <taxon>Eukaryota</taxon>
        <taxon>Viridiplantae</taxon>
        <taxon>Streptophyta</taxon>
        <taxon>Embryophyta</taxon>
        <taxon>Tracheophyta</taxon>
        <taxon>Spermatophyta</taxon>
        <taxon>Magnoliopsida</taxon>
        <taxon>Liliopsida</taxon>
        <taxon>Poales</taxon>
        <taxon>Poaceae</taxon>
        <taxon>PACMAD clade</taxon>
        <taxon>Arundinoideae</taxon>
        <taxon>Arundineae</taxon>
        <taxon>Arundo</taxon>
    </lineage>
</organism>
<evidence type="ECO:0000256" key="1">
    <source>
        <dbReference type="SAM" id="Phobius"/>
    </source>
</evidence>
<keyword evidence="2" id="KW-0396">Initiation factor</keyword>
<accession>A0A0A9FV04</accession>
<keyword evidence="2" id="KW-0648">Protein biosynthesis</keyword>
<dbReference type="EMBL" id="GBRH01181221">
    <property type="protein sequence ID" value="JAE16675.1"/>
    <property type="molecule type" value="Transcribed_RNA"/>
</dbReference>
<feature type="transmembrane region" description="Helical" evidence="1">
    <location>
        <begin position="78"/>
        <end position="102"/>
    </location>
</feature>
<proteinExistence type="predicted"/>
<feature type="transmembrane region" description="Helical" evidence="1">
    <location>
        <begin position="47"/>
        <end position="66"/>
    </location>
</feature>
<keyword evidence="1" id="KW-0472">Membrane</keyword>